<evidence type="ECO:0000313" key="3">
    <source>
        <dbReference type="EMBL" id="ODN00865.1"/>
    </source>
</evidence>
<dbReference type="Proteomes" id="UP000094527">
    <property type="component" value="Unassembled WGS sequence"/>
</dbReference>
<dbReference type="Pfam" id="PF26080">
    <property type="entry name" value="CUB_animal"/>
    <property type="match status" value="1"/>
</dbReference>
<feature type="chain" id="PRO_5008905138" description="CUB domain-containing protein" evidence="1">
    <location>
        <begin position="27"/>
        <end position="412"/>
    </location>
</feature>
<reference evidence="3 4" key="1">
    <citation type="journal article" date="2016" name="Genome Biol. Evol.">
        <title>Gene Family Evolution Reflects Adaptation to Soil Environmental Stressors in the Genome of the Collembolan Orchesella cincta.</title>
        <authorList>
            <person name="Faddeeva-Vakhrusheva A."/>
            <person name="Derks M.F."/>
            <person name="Anvar S.Y."/>
            <person name="Agamennone V."/>
            <person name="Suring W."/>
            <person name="Smit S."/>
            <person name="van Straalen N.M."/>
            <person name="Roelofs D."/>
        </authorList>
    </citation>
    <scope>NUCLEOTIDE SEQUENCE [LARGE SCALE GENOMIC DNA]</scope>
    <source>
        <tissue evidence="3">Mixed pool</tissue>
    </source>
</reference>
<accession>A0A1D2N711</accession>
<dbReference type="InterPro" id="IPR058698">
    <property type="entry name" value="CUB_metazoa"/>
</dbReference>
<evidence type="ECO:0000259" key="2">
    <source>
        <dbReference type="Pfam" id="PF26080"/>
    </source>
</evidence>
<dbReference type="AlphaFoldDB" id="A0A1D2N711"/>
<proteinExistence type="predicted"/>
<dbReference type="STRING" id="48709.A0A1D2N711"/>
<evidence type="ECO:0000313" key="4">
    <source>
        <dbReference type="Proteomes" id="UP000094527"/>
    </source>
</evidence>
<organism evidence="3 4">
    <name type="scientific">Orchesella cincta</name>
    <name type="common">Springtail</name>
    <name type="synonym">Podura cincta</name>
    <dbReference type="NCBI Taxonomy" id="48709"/>
    <lineage>
        <taxon>Eukaryota</taxon>
        <taxon>Metazoa</taxon>
        <taxon>Ecdysozoa</taxon>
        <taxon>Arthropoda</taxon>
        <taxon>Hexapoda</taxon>
        <taxon>Collembola</taxon>
        <taxon>Entomobryomorpha</taxon>
        <taxon>Entomobryoidea</taxon>
        <taxon>Orchesellidae</taxon>
        <taxon>Orchesellinae</taxon>
        <taxon>Orchesella</taxon>
    </lineage>
</organism>
<keyword evidence="4" id="KW-1185">Reference proteome</keyword>
<feature type="domain" description="CUB" evidence="2">
    <location>
        <begin position="227"/>
        <end position="411"/>
    </location>
</feature>
<keyword evidence="1" id="KW-0732">Signal</keyword>
<sequence>MVVSSYSVKLFAVILLIVCLFDCSNCHKNKEKETHPKKELHKTSREPRNGFFPFLWVTFPPSPCGSQNEGTCVQRGRCSRNYGGTVSGNCQDGFGECCIITEECNVNRTQIDVTPLVATLKSPTSTDTECSFRFRKETNICQIRLDFVDFKSEHADVEGNCATDRLRITGSITVEDFTTCGILDTQHMYLTYGSKDIIEVTPLFKASSSRYKIVATKIPCDSKNRVPDYCFQYYTKPTDMVRSFDFGEAGQQQNNQYYTVCVKPMSQSSSIQWKSCPATTNAFTIVSSFEPFDPPCTRDWVQIRGKDKICSTTGFPVTTSKWKPYELMVNFDERELPDLGSLVSQTLSINLTNNTCDATRCTIDVPIMGYDCSCQPPTDGQCTCISRENSPFPPPSSADFDNKGFCLEYSQL</sequence>
<dbReference type="OrthoDB" id="6337346at2759"/>
<comment type="caution">
    <text evidence="3">The sequence shown here is derived from an EMBL/GenBank/DDBJ whole genome shotgun (WGS) entry which is preliminary data.</text>
</comment>
<protein>
    <recommendedName>
        <fullName evidence="2">CUB domain-containing protein</fullName>
    </recommendedName>
</protein>
<feature type="signal peptide" evidence="1">
    <location>
        <begin position="1"/>
        <end position="26"/>
    </location>
</feature>
<dbReference type="PANTHER" id="PTHR33236">
    <property type="entry name" value="INTRAFLAGELLAR TRANSPORT PROTEIN 122 FAMILY PROTEIN-RELATED"/>
    <property type="match status" value="1"/>
</dbReference>
<dbReference type="PANTHER" id="PTHR33236:SF5">
    <property type="entry name" value="CUB DOMAIN-CONTAINING PROTEIN"/>
    <property type="match status" value="1"/>
</dbReference>
<gene>
    <name evidence="3" type="ORF">Ocin01_05811</name>
</gene>
<dbReference type="EMBL" id="LJIJ01000183">
    <property type="protein sequence ID" value="ODN00865.1"/>
    <property type="molecule type" value="Genomic_DNA"/>
</dbReference>
<evidence type="ECO:0000256" key="1">
    <source>
        <dbReference type="SAM" id="SignalP"/>
    </source>
</evidence>
<name>A0A1D2N711_ORCCI</name>